<protein>
    <recommendedName>
        <fullName evidence="11">Histidine--tRNA ligase</fullName>
        <ecNumber evidence="11">6.1.1.21</ecNumber>
    </recommendedName>
    <alternativeName>
        <fullName evidence="11">Histidyl-tRNA synthetase</fullName>
        <shortName evidence="11">HisRS</shortName>
    </alternativeName>
</protein>
<evidence type="ECO:0000259" key="13">
    <source>
        <dbReference type="PROSITE" id="PS50862"/>
    </source>
</evidence>
<dbReference type="InterPro" id="IPR006195">
    <property type="entry name" value="aa-tRNA-synth_II"/>
</dbReference>
<evidence type="ECO:0000256" key="1">
    <source>
        <dbReference type="ARBA" id="ARBA00004496"/>
    </source>
</evidence>
<dbReference type="CDD" id="cd00859">
    <property type="entry name" value="HisRS_anticodon"/>
    <property type="match status" value="1"/>
</dbReference>
<dbReference type="Pfam" id="PF13393">
    <property type="entry name" value="tRNA-synt_His"/>
    <property type="match status" value="2"/>
</dbReference>
<dbReference type="GO" id="GO:0005737">
    <property type="term" value="C:cytoplasm"/>
    <property type="evidence" value="ECO:0007669"/>
    <property type="project" value="UniProtKB-SubCell"/>
</dbReference>
<dbReference type="GO" id="GO:0006427">
    <property type="term" value="P:histidyl-tRNA aminoacylation"/>
    <property type="evidence" value="ECO:0007669"/>
    <property type="project" value="UniProtKB-UniRule"/>
</dbReference>
<dbReference type="GO" id="GO:0005524">
    <property type="term" value="F:ATP binding"/>
    <property type="evidence" value="ECO:0007669"/>
    <property type="project" value="UniProtKB-UniRule"/>
</dbReference>
<dbReference type="CDD" id="cd00773">
    <property type="entry name" value="HisRS-like_core"/>
    <property type="match status" value="1"/>
</dbReference>
<evidence type="ECO:0000256" key="8">
    <source>
        <dbReference type="ARBA" id="ARBA00022917"/>
    </source>
</evidence>
<evidence type="ECO:0000256" key="4">
    <source>
        <dbReference type="ARBA" id="ARBA00022490"/>
    </source>
</evidence>
<keyword evidence="7 11" id="KW-0067">ATP-binding</keyword>
<evidence type="ECO:0000256" key="10">
    <source>
        <dbReference type="ARBA" id="ARBA00047639"/>
    </source>
</evidence>
<dbReference type="PANTHER" id="PTHR43707:SF1">
    <property type="entry name" value="HISTIDINE--TRNA LIGASE, MITOCHONDRIAL-RELATED"/>
    <property type="match status" value="1"/>
</dbReference>
<dbReference type="PANTHER" id="PTHR43707">
    <property type="entry name" value="HISTIDYL-TRNA SYNTHETASE"/>
    <property type="match status" value="1"/>
</dbReference>
<dbReference type="Gene3D" id="3.30.930.10">
    <property type="entry name" value="Bira Bifunctional Protein, Domain 2"/>
    <property type="match status" value="1"/>
</dbReference>
<dbReference type="AlphaFoldDB" id="A0A1M4WD78"/>
<dbReference type="GO" id="GO:0140096">
    <property type="term" value="F:catalytic activity, acting on a protein"/>
    <property type="evidence" value="ECO:0007669"/>
    <property type="project" value="UniProtKB-ARBA"/>
</dbReference>
<reference evidence="14 15" key="1">
    <citation type="submission" date="2016-11" db="EMBL/GenBank/DDBJ databases">
        <authorList>
            <person name="Jaros S."/>
            <person name="Januszkiewicz K."/>
            <person name="Wedrychowicz H."/>
        </authorList>
    </citation>
    <scope>NUCLEOTIDE SEQUENCE [LARGE SCALE GENOMIC DNA]</scope>
    <source>
        <strain evidence="14 15">DSM 10502</strain>
    </source>
</reference>
<evidence type="ECO:0000256" key="11">
    <source>
        <dbReference type="HAMAP-Rule" id="MF_00127"/>
    </source>
</evidence>
<name>A0A1M4WD78_9FIRM</name>
<proteinExistence type="inferred from homology"/>
<dbReference type="PROSITE" id="PS50862">
    <property type="entry name" value="AA_TRNA_LIGASE_II"/>
    <property type="match status" value="1"/>
</dbReference>
<evidence type="ECO:0000256" key="2">
    <source>
        <dbReference type="ARBA" id="ARBA00008226"/>
    </source>
</evidence>
<dbReference type="GO" id="GO:0016740">
    <property type="term" value="F:transferase activity"/>
    <property type="evidence" value="ECO:0007669"/>
    <property type="project" value="UniProtKB-ARBA"/>
</dbReference>
<feature type="domain" description="Aminoacyl-transfer RNA synthetases class-II family profile" evidence="13">
    <location>
        <begin position="25"/>
        <end position="326"/>
    </location>
</feature>
<dbReference type="FunFam" id="3.30.930.10:FF:000005">
    <property type="entry name" value="Histidine--tRNA ligase"/>
    <property type="match status" value="1"/>
</dbReference>
<dbReference type="InterPro" id="IPR033656">
    <property type="entry name" value="HisRS_anticodon"/>
</dbReference>
<dbReference type="PIRSF" id="PIRSF001549">
    <property type="entry name" value="His-tRNA_synth"/>
    <property type="match status" value="1"/>
</dbReference>
<feature type="binding site" evidence="12">
    <location>
        <position position="128"/>
    </location>
    <ligand>
        <name>L-histidine</name>
        <dbReference type="ChEBI" id="CHEBI:57595"/>
    </ligand>
</feature>
<dbReference type="InterPro" id="IPR004154">
    <property type="entry name" value="Anticodon-bd"/>
</dbReference>
<dbReference type="Proteomes" id="UP000184404">
    <property type="component" value="Unassembled WGS sequence"/>
</dbReference>
<comment type="similarity">
    <text evidence="2 11">Belongs to the class-II aminoacyl-tRNA synthetase family.</text>
</comment>
<keyword evidence="15" id="KW-1185">Reference proteome</keyword>
<dbReference type="HAMAP" id="MF_00127">
    <property type="entry name" value="His_tRNA_synth"/>
    <property type="match status" value="1"/>
</dbReference>
<evidence type="ECO:0000313" key="14">
    <source>
        <dbReference type="EMBL" id="SHE79023.1"/>
    </source>
</evidence>
<feature type="binding site" evidence="12">
    <location>
        <position position="259"/>
    </location>
    <ligand>
        <name>L-histidine</name>
        <dbReference type="ChEBI" id="CHEBI:57595"/>
    </ligand>
</feature>
<evidence type="ECO:0000256" key="9">
    <source>
        <dbReference type="ARBA" id="ARBA00023146"/>
    </source>
</evidence>
<dbReference type="STRING" id="1123243.SAMN02745190_01186"/>
<dbReference type="SUPFAM" id="SSF52954">
    <property type="entry name" value="Class II aaRS ABD-related"/>
    <property type="match status" value="1"/>
</dbReference>
<keyword evidence="9 11" id="KW-0030">Aminoacyl-tRNA synthetase</keyword>
<feature type="binding site" evidence="12">
    <location>
        <position position="114"/>
    </location>
    <ligand>
        <name>L-histidine</name>
        <dbReference type="ChEBI" id="CHEBI:57595"/>
    </ligand>
</feature>
<dbReference type="Gene3D" id="3.40.50.800">
    <property type="entry name" value="Anticodon-binding domain"/>
    <property type="match status" value="1"/>
</dbReference>
<dbReference type="InterPro" id="IPR004516">
    <property type="entry name" value="HisRS/HisZ"/>
</dbReference>
<feature type="binding site" evidence="12">
    <location>
        <position position="132"/>
    </location>
    <ligand>
        <name>L-histidine</name>
        <dbReference type="ChEBI" id="CHEBI:57595"/>
    </ligand>
</feature>
<dbReference type="NCBIfam" id="TIGR00442">
    <property type="entry name" value="hisS"/>
    <property type="match status" value="1"/>
</dbReference>
<dbReference type="InterPro" id="IPR045864">
    <property type="entry name" value="aa-tRNA-synth_II/BPL/LPL"/>
</dbReference>
<evidence type="ECO:0000256" key="5">
    <source>
        <dbReference type="ARBA" id="ARBA00022598"/>
    </source>
</evidence>
<keyword evidence="4 11" id="KW-0963">Cytoplasm</keyword>
<keyword evidence="6 11" id="KW-0547">Nucleotide-binding</keyword>
<feature type="binding site" evidence="12">
    <location>
        <begin position="263"/>
        <end position="264"/>
    </location>
    <ligand>
        <name>L-histidine</name>
        <dbReference type="ChEBI" id="CHEBI:57595"/>
    </ligand>
</feature>
<evidence type="ECO:0000313" key="15">
    <source>
        <dbReference type="Proteomes" id="UP000184404"/>
    </source>
</evidence>
<sequence length="423" mass="47500">MELLTQGPRGTKDILPGEVDAWLYVEKKIRELCERFGFQEIRTPIFEHTELFQRGIGDTTDVVEKEMYTFTDRGDRSITLRPENTAAAVRSYLQNKLYADNSLTKLFYIGSMFRYDRPQKGRYREFHQFGVEALGEQSPAVDAEIIILAVRFLQSLGLKDLELSINSVGDPKCRPVYREKLQEFFKDKLDGLCDVCRSRYDRNPMRILDCKSGECQRLSVGAPEITDCLCDECNEHFEKVKEYLTAAGISFTCDPRLVRGLDYYTKTAFEIKYSPLGAQSAVAGGGRYDGLIEEIGGNPTPAVGFAVGLERVMLALEQQKLFNAEPHKADAFIVALGEKAQSVGFKLLVELRDAGLKAAMDYAGRSMKAQMKQANKAMAHYAVILGDDEIAKNVAVLRDMESSAQTEVPMEEIIKKLTDEVKG</sequence>
<dbReference type="InterPro" id="IPR036621">
    <property type="entry name" value="Anticodon-bd_dom_sf"/>
</dbReference>
<accession>A0A1M4WD78</accession>
<dbReference type="SUPFAM" id="SSF55681">
    <property type="entry name" value="Class II aaRS and biotin synthetases"/>
    <property type="match status" value="1"/>
</dbReference>
<dbReference type="EMBL" id="FQUG01000004">
    <property type="protein sequence ID" value="SHE79023.1"/>
    <property type="molecule type" value="Genomic_DNA"/>
</dbReference>
<dbReference type="InterPro" id="IPR041715">
    <property type="entry name" value="HisRS-like_core"/>
</dbReference>
<gene>
    <name evidence="11" type="primary">hisS</name>
    <name evidence="14" type="ORF">SAMN02745190_01186</name>
</gene>
<dbReference type="EC" id="6.1.1.21" evidence="11"/>
<evidence type="ECO:0000256" key="12">
    <source>
        <dbReference type="PIRSR" id="PIRSR001549-1"/>
    </source>
</evidence>
<evidence type="ECO:0000256" key="6">
    <source>
        <dbReference type="ARBA" id="ARBA00022741"/>
    </source>
</evidence>
<evidence type="ECO:0000256" key="3">
    <source>
        <dbReference type="ARBA" id="ARBA00011738"/>
    </source>
</evidence>
<organism evidence="14 15">
    <name type="scientific">Schwartzia succinivorans DSM 10502</name>
    <dbReference type="NCBI Taxonomy" id="1123243"/>
    <lineage>
        <taxon>Bacteria</taxon>
        <taxon>Bacillati</taxon>
        <taxon>Bacillota</taxon>
        <taxon>Negativicutes</taxon>
        <taxon>Selenomonadales</taxon>
        <taxon>Selenomonadaceae</taxon>
        <taxon>Schwartzia</taxon>
    </lineage>
</organism>
<keyword evidence="8 11" id="KW-0648">Protein biosynthesis</keyword>
<comment type="subunit">
    <text evidence="3 11">Homodimer.</text>
</comment>
<dbReference type="Pfam" id="PF03129">
    <property type="entry name" value="HGTP_anticodon"/>
    <property type="match status" value="1"/>
</dbReference>
<keyword evidence="5 11" id="KW-0436">Ligase</keyword>
<dbReference type="InterPro" id="IPR015807">
    <property type="entry name" value="His-tRNA-ligase"/>
</dbReference>
<feature type="binding site" evidence="12">
    <location>
        <begin position="83"/>
        <end position="85"/>
    </location>
    <ligand>
        <name>L-histidine</name>
        <dbReference type="ChEBI" id="CHEBI:57595"/>
    </ligand>
</feature>
<evidence type="ECO:0000256" key="7">
    <source>
        <dbReference type="ARBA" id="ARBA00022840"/>
    </source>
</evidence>
<dbReference type="GO" id="GO:0004821">
    <property type="term" value="F:histidine-tRNA ligase activity"/>
    <property type="evidence" value="ECO:0007669"/>
    <property type="project" value="UniProtKB-UniRule"/>
</dbReference>
<comment type="catalytic activity">
    <reaction evidence="10 11">
        <text>tRNA(His) + L-histidine + ATP = L-histidyl-tRNA(His) + AMP + diphosphate + H(+)</text>
        <dbReference type="Rhea" id="RHEA:17313"/>
        <dbReference type="Rhea" id="RHEA-COMP:9665"/>
        <dbReference type="Rhea" id="RHEA-COMP:9689"/>
        <dbReference type="ChEBI" id="CHEBI:15378"/>
        <dbReference type="ChEBI" id="CHEBI:30616"/>
        <dbReference type="ChEBI" id="CHEBI:33019"/>
        <dbReference type="ChEBI" id="CHEBI:57595"/>
        <dbReference type="ChEBI" id="CHEBI:78442"/>
        <dbReference type="ChEBI" id="CHEBI:78527"/>
        <dbReference type="ChEBI" id="CHEBI:456215"/>
        <dbReference type="EC" id="6.1.1.21"/>
    </reaction>
</comment>
<comment type="subcellular location">
    <subcellularLocation>
        <location evidence="1 11">Cytoplasm</location>
    </subcellularLocation>
</comment>